<feature type="transmembrane region" description="Helical" evidence="1">
    <location>
        <begin position="184"/>
        <end position="207"/>
    </location>
</feature>
<evidence type="ECO:0000313" key="3">
    <source>
        <dbReference type="Proteomes" id="UP001153365"/>
    </source>
</evidence>
<proteinExistence type="predicted"/>
<name>A0AAV0BCX7_PHAPC</name>
<feature type="transmembrane region" description="Helical" evidence="1">
    <location>
        <begin position="399"/>
        <end position="421"/>
    </location>
</feature>
<keyword evidence="1" id="KW-1133">Transmembrane helix</keyword>
<reference evidence="2" key="1">
    <citation type="submission" date="2022-06" db="EMBL/GenBank/DDBJ databases">
        <authorList>
            <consortium name="SYNGENTA / RWTH Aachen University"/>
        </authorList>
    </citation>
    <scope>NUCLEOTIDE SEQUENCE</scope>
</reference>
<evidence type="ECO:0000313" key="2">
    <source>
        <dbReference type="EMBL" id="CAH7685182.1"/>
    </source>
</evidence>
<keyword evidence="1" id="KW-0812">Transmembrane</keyword>
<feature type="transmembrane region" description="Helical" evidence="1">
    <location>
        <begin position="273"/>
        <end position="294"/>
    </location>
</feature>
<accession>A0AAV0BCX7</accession>
<comment type="caution">
    <text evidence="2">The sequence shown here is derived from an EMBL/GenBank/DDBJ whole genome shotgun (WGS) entry which is preliminary data.</text>
</comment>
<evidence type="ECO:0000256" key="1">
    <source>
        <dbReference type="SAM" id="Phobius"/>
    </source>
</evidence>
<feature type="transmembrane region" description="Helical" evidence="1">
    <location>
        <begin position="138"/>
        <end position="163"/>
    </location>
</feature>
<keyword evidence="1" id="KW-0472">Membrane</keyword>
<keyword evidence="3" id="KW-1185">Reference proteome</keyword>
<dbReference type="Proteomes" id="UP001153365">
    <property type="component" value="Unassembled WGS sequence"/>
</dbReference>
<feature type="transmembrane region" description="Helical" evidence="1">
    <location>
        <begin position="363"/>
        <end position="387"/>
    </location>
</feature>
<protein>
    <submittedName>
        <fullName evidence="2">Expressed protein</fullName>
    </submittedName>
</protein>
<organism evidence="2 3">
    <name type="scientific">Phakopsora pachyrhizi</name>
    <name type="common">Asian soybean rust disease fungus</name>
    <dbReference type="NCBI Taxonomy" id="170000"/>
    <lineage>
        <taxon>Eukaryota</taxon>
        <taxon>Fungi</taxon>
        <taxon>Dikarya</taxon>
        <taxon>Basidiomycota</taxon>
        <taxon>Pucciniomycotina</taxon>
        <taxon>Pucciniomycetes</taxon>
        <taxon>Pucciniales</taxon>
        <taxon>Phakopsoraceae</taxon>
        <taxon>Phakopsora</taxon>
    </lineage>
</organism>
<feature type="transmembrane region" description="Helical" evidence="1">
    <location>
        <begin position="40"/>
        <end position="67"/>
    </location>
</feature>
<feature type="transmembrane region" description="Helical" evidence="1">
    <location>
        <begin position="92"/>
        <end position="118"/>
    </location>
</feature>
<dbReference type="EMBL" id="CALTRL010005713">
    <property type="protein sequence ID" value="CAH7685182.1"/>
    <property type="molecule type" value="Genomic_DNA"/>
</dbReference>
<dbReference type="AlphaFoldDB" id="A0AAV0BCX7"/>
<sequence>MESSARGYLKSLEALPLSVNPFAQFIERINKIHYPMTYSYVFILLIVFGSIYLAILIISVTLVLVIFRRKSNQRPFLLLWQKKYLPYASQKVAYIVPNGNLSIIFSQILSSIIFEIYIVSSYRTLMSPNEIRAPYRNFWLSISYAPGFFGFWWSGFSALYVCLLSPNRSISQSSKKHPYVPHPLAMNFACLGTPVLVSLMSIAWGVVSVVRYNNREEAHKSLYTILEGLSGSWESQKVVPGSLNSTIEGLERPLQRVMDSNEAFLSQFKWASFSWFIVAIMAVGFYSTTFWLFLKLFRNSINFSSNAVLSASKIENGPSAHSVEQPALFPSVNSNDRTGTEPWRDDFLPKRKNPMSQKLQESYYFLTWHCGLLSLTLTWYCIVGVIFFAKARELAINPVWRSVAAWIVVSSSTILSLALLLQGRRILEGEVVVDELKNSPAHGVRITTSSAIQQAFEPDIVTFDAHKTKQSHLSVSVHAAQLMQLKFNEPKEQILPHLL</sequence>
<gene>
    <name evidence="2" type="ORF">PPACK8108_LOCUS19665</name>
</gene>